<evidence type="ECO:0000313" key="2">
    <source>
        <dbReference type="Proteomes" id="UP000709295"/>
    </source>
</evidence>
<organism evidence="1 2">
    <name type="scientific">Phytophthora aleatoria</name>
    <dbReference type="NCBI Taxonomy" id="2496075"/>
    <lineage>
        <taxon>Eukaryota</taxon>
        <taxon>Sar</taxon>
        <taxon>Stramenopiles</taxon>
        <taxon>Oomycota</taxon>
        <taxon>Peronosporomycetes</taxon>
        <taxon>Peronosporales</taxon>
        <taxon>Peronosporaceae</taxon>
        <taxon>Phytophthora</taxon>
    </lineage>
</organism>
<protein>
    <submittedName>
        <fullName evidence="1">Uncharacterized protein</fullName>
    </submittedName>
</protein>
<dbReference type="EMBL" id="JAENGY010003028">
    <property type="protein sequence ID" value="KAG6942624.1"/>
    <property type="molecule type" value="Genomic_DNA"/>
</dbReference>
<reference evidence="1" key="1">
    <citation type="submission" date="2021-01" db="EMBL/GenBank/DDBJ databases">
        <title>Phytophthora aleatoria, a newly-described species from Pinus radiata is distinct from Phytophthora cactorum isolates based on comparative genomics.</title>
        <authorList>
            <person name="Mcdougal R."/>
            <person name="Panda P."/>
            <person name="Williams N."/>
            <person name="Studholme D.J."/>
        </authorList>
    </citation>
    <scope>NUCLEOTIDE SEQUENCE</scope>
    <source>
        <strain evidence="1">NZFS 4037</strain>
    </source>
</reference>
<dbReference type="Proteomes" id="UP000709295">
    <property type="component" value="Unassembled WGS sequence"/>
</dbReference>
<name>A0A8J5IRZ6_9STRA</name>
<gene>
    <name evidence="1" type="ORF">JG688_00018025</name>
</gene>
<dbReference type="AlphaFoldDB" id="A0A8J5IRZ6"/>
<proteinExistence type="predicted"/>
<accession>A0A8J5IRZ6</accession>
<sequence length="108" mass="12389">MREKATTSVAGAQDRLNGAKKRVASMIARCAILPIGDLIRQIMNSDGYYCNLVNDNEQSKTTKFRAVYFLDDYIFQPKTLQSLNLYDSRCNILGKRTRMQRCLSWDSL</sequence>
<evidence type="ECO:0000313" key="1">
    <source>
        <dbReference type="EMBL" id="KAG6942624.1"/>
    </source>
</evidence>
<comment type="caution">
    <text evidence="1">The sequence shown here is derived from an EMBL/GenBank/DDBJ whole genome shotgun (WGS) entry which is preliminary data.</text>
</comment>
<keyword evidence="2" id="KW-1185">Reference proteome</keyword>